<dbReference type="RefSeq" id="WP_103286569.1">
    <property type="nucleotide sequence ID" value="NZ_LT981265.1"/>
</dbReference>
<dbReference type="Proteomes" id="UP000236248">
    <property type="component" value="Chromosome NCAV"/>
</dbReference>
<dbReference type="PANTHER" id="PTHR46264:SF4">
    <property type="entry name" value="TYROSINE--TRNA LIGASE, CYTOPLASMIC"/>
    <property type="match status" value="1"/>
</dbReference>
<evidence type="ECO:0000256" key="9">
    <source>
        <dbReference type="RuleBase" id="RU363036"/>
    </source>
</evidence>
<dbReference type="InterPro" id="IPR002307">
    <property type="entry name" value="Tyr-tRNA-ligase"/>
</dbReference>
<dbReference type="NCBIfam" id="TIGR00234">
    <property type="entry name" value="tyrS"/>
    <property type="match status" value="1"/>
</dbReference>
<comment type="catalytic activity">
    <reaction evidence="7">
        <text>tRNA(Tyr) + L-tyrosine + ATP = L-tyrosyl-tRNA(Tyr) + AMP + diphosphate + H(+)</text>
        <dbReference type="Rhea" id="RHEA:10220"/>
        <dbReference type="Rhea" id="RHEA-COMP:9706"/>
        <dbReference type="Rhea" id="RHEA-COMP:9707"/>
        <dbReference type="ChEBI" id="CHEBI:15378"/>
        <dbReference type="ChEBI" id="CHEBI:30616"/>
        <dbReference type="ChEBI" id="CHEBI:33019"/>
        <dbReference type="ChEBI" id="CHEBI:58315"/>
        <dbReference type="ChEBI" id="CHEBI:78442"/>
        <dbReference type="ChEBI" id="CHEBI:78536"/>
        <dbReference type="ChEBI" id="CHEBI:456215"/>
        <dbReference type="EC" id="6.1.1.1"/>
    </reaction>
</comment>
<evidence type="ECO:0000256" key="4">
    <source>
        <dbReference type="ARBA" id="ARBA00022840"/>
    </source>
</evidence>
<evidence type="ECO:0000256" key="3">
    <source>
        <dbReference type="ARBA" id="ARBA00022741"/>
    </source>
</evidence>
<dbReference type="GO" id="GO:0004831">
    <property type="term" value="F:tyrosine-tRNA ligase activity"/>
    <property type="evidence" value="ECO:0007669"/>
    <property type="project" value="UniProtKB-UniRule"/>
</dbReference>
<keyword evidence="6 9" id="KW-0030">Aminoacyl-tRNA synthetase</keyword>
<dbReference type="Pfam" id="PF00579">
    <property type="entry name" value="tRNA-synt_1b"/>
    <property type="match status" value="1"/>
</dbReference>
<evidence type="ECO:0000256" key="5">
    <source>
        <dbReference type="ARBA" id="ARBA00022917"/>
    </source>
</evidence>
<evidence type="ECO:0000256" key="1">
    <source>
        <dbReference type="ARBA" id="ARBA00013160"/>
    </source>
</evidence>
<evidence type="ECO:0000256" key="7">
    <source>
        <dbReference type="ARBA" id="ARBA00048248"/>
    </source>
</evidence>
<comment type="similarity">
    <text evidence="9">Belongs to the class-I aminoacyl-tRNA synthetase family.</text>
</comment>
<reference evidence="11" key="1">
    <citation type="submission" date="2018-01" db="EMBL/GenBank/DDBJ databases">
        <authorList>
            <person name="Kerou L M."/>
        </authorList>
    </citation>
    <scope>NUCLEOTIDE SEQUENCE [LARGE SCALE GENOMIC DNA]</scope>
    <source>
        <strain evidence="11">SCU2</strain>
    </source>
</reference>
<keyword evidence="5 9" id="KW-0648">Protein biosynthesis</keyword>
<dbReference type="AlphaFoldDB" id="A0A2K5AT85"/>
<evidence type="ECO:0000256" key="2">
    <source>
        <dbReference type="ARBA" id="ARBA00022598"/>
    </source>
</evidence>
<keyword evidence="11" id="KW-1185">Reference proteome</keyword>
<dbReference type="Gene3D" id="3.40.50.620">
    <property type="entry name" value="HUPs"/>
    <property type="match status" value="2"/>
</dbReference>
<dbReference type="EMBL" id="LT981265">
    <property type="protein sequence ID" value="SPC34853.1"/>
    <property type="molecule type" value="Genomic_DNA"/>
</dbReference>
<dbReference type="NCBIfam" id="NF006330">
    <property type="entry name" value="PRK08560.1"/>
    <property type="match status" value="1"/>
</dbReference>
<keyword evidence="3 9" id="KW-0547">Nucleotide-binding</keyword>
<dbReference type="PIRSF" id="PIRSF006588">
    <property type="entry name" value="TyrRS_arch_euk"/>
    <property type="match status" value="1"/>
</dbReference>
<evidence type="ECO:0000313" key="10">
    <source>
        <dbReference type="EMBL" id="SPC34853.1"/>
    </source>
</evidence>
<accession>A0A2K5AT85</accession>
<evidence type="ECO:0000256" key="6">
    <source>
        <dbReference type="ARBA" id="ARBA00023146"/>
    </source>
</evidence>
<dbReference type="GO" id="GO:0005737">
    <property type="term" value="C:cytoplasm"/>
    <property type="evidence" value="ECO:0007669"/>
    <property type="project" value="UniProtKB-UniRule"/>
</dbReference>
<protein>
    <recommendedName>
        <fullName evidence="1 8">Tyrosine--tRNA ligase</fullName>
        <ecNumber evidence="1 8">6.1.1.1</ecNumber>
    </recommendedName>
</protein>
<proteinExistence type="inferred from homology"/>
<dbReference type="SUPFAM" id="SSF52374">
    <property type="entry name" value="Nucleotidylyl transferase"/>
    <property type="match status" value="1"/>
</dbReference>
<dbReference type="GO" id="GO:0005524">
    <property type="term" value="F:ATP binding"/>
    <property type="evidence" value="ECO:0007669"/>
    <property type="project" value="UniProtKB-KW"/>
</dbReference>
<dbReference type="InterPro" id="IPR014729">
    <property type="entry name" value="Rossmann-like_a/b/a_fold"/>
</dbReference>
<dbReference type="InterPro" id="IPR050489">
    <property type="entry name" value="Tyr-tRNA_synthase"/>
</dbReference>
<name>A0A2K5AT85_9ARCH</name>
<dbReference type="InterPro" id="IPR023617">
    <property type="entry name" value="Tyr-tRNA-ligase_arc/euk-type"/>
</dbReference>
<sequence>MDLESRLELIIREPTEEVVTIEELRKLLEVNSRPKHYIGLEISGLLHLGSLVLTGFKINDMIKAGVECTVFLADWHTFINDKLQGDWDIIKSVAKYYEDAFKFFCPGINVVMGSELYSSYKDYWSDLIRFSKHITLPRIMRSLTILGRSEKDKLDFAQLVYPVMQAVDIHALDVDIAHAGIDQRKVHMLARDIFPKMGWKVPVAIHHHLLPGLGEPVSLGLEDDSSMDVKVSSKMSKSKPHTSIFVHDDEHIIREKMRRAWCPESIDSNPVLEIARYIIFHEFKEFTVERPAKYGGSITFASYKELEEAYASRRLHALDLKNAVALYLNKIVEPVREYLKNRKEIMEVLAKQQ</sequence>
<dbReference type="EC" id="6.1.1.1" evidence="1 8"/>
<dbReference type="InterPro" id="IPR002305">
    <property type="entry name" value="aa-tRNA-synth_Ic"/>
</dbReference>
<gene>
    <name evidence="10" type="primary">tyrS</name>
    <name evidence="10" type="ORF">NCAV_1690</name>
</gene>
<dbReference type="PANTHER" id="PTHR46264">
    <property type="entry name" value="TYROSINE-TRNA LIGASE"/>
    <property type="match status" value="1"/>
</dbReference>
<organism evidence="10 11">
    <name type="scientific">Candidatus Nitrosocaldus cavascurensis</name>
    <dbReference type="NCBI Taxonomy" id="2058097"/>
    <lineage>
        <taxon>Archaea</taxon>
        <taxon>Nitrososphaerota</taxon>
        <taxon>Nitrososphaeria</taxon>
        <taxon>Candidatus Nitrosocaldales</taxon>
        <taxon>Candidatus Nitrosocaldaceae</taxon>
        <taxon>Candidatus Nitrosocaldus</taxon>
    </lineage>
</organism>
<dbReference type="KEGG" id="ncv:NCAV_1690"/>
<keyword evidence="2 9" id="KW-0436">Ligase</keyword>
<dbReference type="GeneID" id="41595677"/>
<dbReference type="GO" id="GO:0006437">
    <property type="term" value="P:tyrosyl-tRNA aminoacylation"/>
    <property type="evidence" value="ECO:0007669"/>
    <property type="project" value="UniProtKB-UniRule"/>
</dbReference>
<evidence type="ECO:0000256" key="8">
    <source>
        <dbReference type="NCBIfam" id="TIGR00234"/>
    </source>
</evidence>
<evidence type="ECO:0000313" key="11">
    <source>
        <dbReference type="Proteomes" id="UP000236248"/>
    </source>
</evidence>
<keyword evidence="4 9" id="KW-0067">ATP-binding</keyword>